<protein>
    <submittedName>
        <fullName evidence="2">Uncharacterized protein</fullName>
    </submittedName>
</protein>
<sequence>MKKFLLAGCVLVPLLINSCTKGREEAPGGSGNDPNTNPGQELPEGVQRKAGSIIPGTLVQKEIGTQGGEIVLGKVKFVFPAGALDKPVSFKVQQLTNTAPNGIDSLAYRFEAATDVQTAKPVKIVYTFPKDEDGKPFIPGGSLNGLGGAAYLKTENGSSTGVYNKLPGKPVVDANAGTASQDFTLKISNGKLDIANFLKYKLWINRQNGDTVSSTTVICSDKIDYRVTYLGIDDINDDLFIPLPGEKPVSNDTRSYITEIYINGVAMGLGKPYGEILSVRGENYFTYLAPDIVPGGADKTSLSFTISVDITAIKGDVSKYYLVSHVKLINENTIKIGGRTVVNVRGQAMNEAGRDHIDIDLSNFLSGGVMAQAGIVVNDVFTGTGNYAINLPANSHCLAEAIDGKYNWNSSANDPQTNGLHQYGSGSVTITSYDKISKIVKGTYSFILVREEISSVVRTPVSGTFHIPMSISE</sequence>
<proteinExistence type="predicted"/>
<gene>
    <name evidence="2" type="ORF">A3860_03775</name>
</gene>
<accession>A0A1V9FXN8</accession>
<dbReference type="AlphaFoldDB" id="A0A1V9FXN8"/>
<organism evidence="2 3">
    <name type="scientific">Niastella vici</name>
    <dbReference type="NCBI Taxonomy" id="1703345"/>
    <lineage>
        <taxon>Bacteria</taxon>
        <taxon>Pseudomonadati</taxon>
        <taxon>Bacteroidota</taxon>
        <taxon>Chitinophagia</taxon>
        <taxon>Chitinophagales</taxon>
        <taxon>Chitinophagaceae</taxon>
        <taxon>Niastella</taxon>
    </lineage>
</organism>
<evidence type="ECO:0000313" key="2">
    <source>
        <dbReference type="EMBL" id="OQP63103.1"/>
    </source>
</evidence>
<name>A0A1V9FXN8_9BACT</name>
<dbReference type="Proteomes" id="UP000192796">
    <property type="component" value="Unassembled WGS sequence"/>
</dbReference>
<dbReference type="RefSeq" id="WP_081148114.1">
    <property type="nucleotide sequence ID" value="NZ_LVYD01000047.1"/>
</dbReference>
<dbReference type="OrthoDB" id="770607at2"/>
<dbReference type="EMBL" id="LVYD01000047">
    <property type="protein sequence ID" value="OQP63103.1"/>
    <property type="molecule type" value="Genomic_DNA"/>
</dbReference>
<keyword evidence="3" id="KW-1185">Reference proteome</keyword>
<evidence type="ECO:0000313" key="3">
    <source>
        <dbReference type="Proteomes" id="UP000192796"/>
    </source>
</evidence>
<evidence type="ECO:0000256" key="1">
    <source>
        <dbReference type="SAM" id="MobiDB-lite"/>
    </source>
</evidence>
<comment type="caution">
    <text evidence="2">The sequence shown here is derived from an EMBL/GenBank/DDBJ whole genome shotgun (WGS) entry which is preliminary data.</text>
</comment>
<reference evidence="2 3" key="1">
    <citation type="submission" date="2016-03" db="EMBL/GenBank/DDBJ databases">
        <title>Niastella vici sp. nov., isolated from farmland soil.</title>
        <authorList>
            <person name="Chen L."/>
            <person name="Wang D."/>
            <person name="Yang S."/>
            <person name="Wang G."/>
        </authorList>
    </citation>
    <scope>NUCLEOTIDE SEQUENCE [LARGE SCALE GENOMIC DNA]</scope>
    <source>
        <strain evidence="2 3">DJ57</strain>
    </source>
</reference>
<feature type="region of interest" description="Disordered" evidence="1">
    <location>
        <begin position="22"/>
        <end position="44"/>
    </location>
</feature>